<feature type="non-terminal residue" evidence="13">
    <location>
        <position position="1"/>
    </location>
</feature>
<comment type="subcellular location">
    <subcellularLocation>
        <location evidence="1">Membrane</location>
        <topology evidence="1">Multi-pass membrane protein</topology>
    </subcellularLocation>
</comment>
<evidence type="ECO:0000313" key="14">
    <source>
        <dbReference type="Proteomes" id="UP000283509"/>
    </source>
</evidence>
<dbReference type="GO" id="GO:0016020">
    <property type="term" value="C:membrane"/>
    <property type="evidence" value="ECO:0007669"/>
    <property type="project" value="UniProtKB-SubCell"/>
</dbReference>
<keyword evidence="4" id="KW-1133">Transmembrane helix</keyword>
<feature type="domain" description="Ionotropic glutamate receptor L-glutamate and glycine-binding" evidence="12">
    <location>
        <begin position="81"/>
        <end position="128"/>
    </location>
</feature>
<reference evidence="13 14" key="2">
    <citation type="submission" date="2019-01" db="EMBL/GenBank/DDBJ databases">
        <title>The decoding of complex shrimp genome reveals the adaptation for benthos swimmer, frequently molting mechanism and breeding impact on genome.</title>
        <authorList>
            <person name="Sun Y."/>
            <person name="Gao Y."/>
            <person name="Yu Y."/>
        </authorList>
    </citation>
    <scope>NUCLEOTIDE SEQUENCE [LARGE SCALE GENOMIC DNA]</scope>
    <source>
        <tissue evidence="13">Muscle</tissue>
    </source>
</reference>
<evidence type="ECO:0000259" key="12">
    <source>
        <dbReference type="SMART" id="SM00918"/>
    </source>
</evidence>
<keyword evidence="8" id="KW-0325">Glycoprotein</keyword>
<dbReference type="InterPro" id="IPR019594">
    <property type="entry name" value="Glu/Gly-bd"/>
</dbReference>
<dbReference type="GO" id="GO:0015276">
    <property type="term" value="F:ligand-gated monoatomic ion channel activity"/>
    <property type="evidence" value="ECO:0007669"/>
    <property type="project" value="InterPro"/>
</dbReference>
<keyword evidence="3" id="KW-0812">Transmembrane</keyword>
<dbReference type="EMBL" id="QCYY01001923">
    <property type="protein sequence ID" value="ROT74201.1"/>
    <property type="molecule type" value="Genomic_DNA"/>
</dbReference>
<evidence type="ECO:0000256" key="1">
    <source>
        <dbReference type="ARBA" id="ARBA00004141"/>
    </source>
</evidence>
<evidence type="ECO:0000256" key="10">
    <source>
        <dbReference type="ARBA" id="ARBA00023303"/>
    </source>
</evidence>
<evidence type="ECO:0000256" key="3">
    <source>
        <dbReference type="ARBA" id="ARBA00022692"/>
    </source>
</evidence>
<keyword evidence="2" id="KW-0813">Transport</keyword>
<gene>
    <name evidence="13" type="ORF">C7M84_007296</name>
</gene>
<dbReference type="Proteomes" id="UP000283509">
    <property type="component" value="Unassembled WGS sequence"/>
</dbReference>
<keyword evidence="6" id="KW-0472">Membrane</keyword>
<dbReference type="SMART" id="SM00918">
    <property type="entry name" value="Lig_chan-Glu_bd"/>
    <property type="match status" value="1"/>
</dbReference>
<dbReference type="STRING" id="6689.A0A423TCQ1"/>
<evidence type="ECO:0000256" key="9">
    <source>
        <dbReference type="ARBA" id="ARBA00023286"/>
    </source>
</evidence>
<proteinExistence type="predicted"/>
<accession>A0A423TCQ1</accession>
<keyword evidence="7 13" id="KW-0675">Receptor</keyword>
<feature type="region of interest" description="Disordered" evidence="11">
    <location>
        <begin position="1"/>
        <end position="72"/>
    </location>
</feature>
<evidence type="ECO:0000256" key="2">
    <source>
        <dbReference type="ARBA" id="ARBA00022448"/>
    </source>
</evidence>
<comment type="caution">
    <text evidence="13">The sequence shown here is derived from an EMBL/GenBank/DDBJ whole genome shotgun (WGS) entry which is preliminary data.</text>
</comment>
<sequence length="134" mass="14786">SACGSRSPRAAWRSRTSCGRGTPTSRPTASRRSSTSRSPSWRSRPSSTWTPRTPSPASARRTRACRAGSPSDEMMQGVNVSWAMRNSSYYRCCSGFCIDLLVKFSQDLGFSYDFFRVEDGIWGAIVVRKDAAAL</sequence>
<evidence type="ECO:0000256" key="5">
    <source>
        <dbReference type="ARBA" id="ARBA00023065"/>
    </source>
</evidence>
<evidence type="ECO:0000256" key="8">
    <source>
        <dbReference type="ARBA" id="ARBA00023180"/>
    </source>
</evidence>
<evidence type="ECO:0000256" key="7">
    <source>
        <dbReference type="ARBA" id="ARBA00023170"/>
    </source>
</evidence>
<name>A0A423TCQ1_PENVA</name>
<keyword evidence="14" id="KW-1185">Reference proteome</keyword>
<keyword evidence="9" id="KW-1071">Ligand-gated ion channel</keyword>
<evidence type="ECO:0000256" key="4">
    <source>
        <dbReference type="ARBA" id="ARBA00022989"/>
    </source>
</evidence>
<feature type="compositionally biased region" description="Low complexity" evidence="11">
    <location>
        <begin position="22"/>
        <end position="58"/>
    </location>
</feature>
<keyword evidence="5" id="KW-0406">Ion transport</keyword>
<reference evidence="13 14" key="1">
    <citation type="submission" date="2018-04" db="EMBL/GenBank/DDBJ databases">
        <authorList>
            <person name="Zhang X."/>
            <person name="Yuan J."/>
            <person name="Li F."/>
            <person name="Xiang J."/>
        </authorList>
    </citation>
    <scope>NUCLEOTIDE SEQUENCE [LARGE SCALE GENOMIC DNA]</scope>
    <source>
        <tissue evidence="13">Muscle</tissue>
    </source>
</reference>
<keyword evidence="10" id="KW-0407">Ion channel</keyword>
<dbReference type="AlphaFoldDB" id="A0A423TCQ1"/>
<organism evidence="13 14">
    <name type="scientific">Penaeus vannamei</name>
    <name type="common">Whiteleg shrimp</name>
    <name type="synonym">Litopenaeus vannamei</name>
    <dbReference type="NCBI Taxonomy" id="6689"/>
    <lineage>
        <taxon>Eukaryota</taxon>
        <taxon>Metazoa</taxon>
        <taxon>Ecdysozoa</taxon>
        <taxon>Arthropoda</taxon>
        <taxon>Crustacea</taxon>
        <taxon>Multicrustacea</taxon>
        <taxon>Malacostraca</taxon>
        <taxon>Eumalacostraca</taxon>
        <taxon>Eucarida</taxon>
        <taxon>Decapoda</taxon>
        <taxon>Dendrobranchiata</taxon>
        <taxon>Penaeoidea</taxon>
        <taxon>Penaeidae</taxon>
        <taxon>Penaeus</taxon>
    </lineage>
</organism>
<evidence type="ECO:0000256" key="6">
    <source>
        <dbReference type="ARBA" id="ARBA00023136"/>
    </source>
</evidence>
<dbReference type="Gene3D" id="3.40.190.10">
    <property type="entry name" value="Periplasmic binding protein-like II"/>
    <property type="match status" value="1"/>
</dbReference>
<evidence type="ECO:0000313" key="13">
    <source>
        <dbReference type="EMBL" id="ROT74201.1"/>
    </source>
</evidence>
<evidence type="ECO:0000256" key="11">
    <source>
        <dbReference type="SAM" id="MobiDB-lite"/>
    </source>
</evidence>
<protein>
    <submittedName>
        <fullName evidence="13">Putative glutamate receptor ionotropic, NMDA 2B isoform X2</fullName>
    </submittedName>
</protein>